<dbReference type="InterPro" id="IPR045584">
    <property type="entry name" value="Pilin-like"/>
</dbReference>
<feature type="transmembrane region" description="Helical" evidence="1">
    <location>
        <begin position="26"/>
        <end position="49"/>
    </location>
</feature>
<keyword evidence="1" id="KW-1133">Transmembrane helix</keyword>
<accession>A0A9X2S6A6</accession>
<dbReference type="Pfam" id="PF07963">
    <property type="entry name" value="N_methyl"/>
    <property type="match status" value="1"/>
</dbReference>
<dbReference type="InterPro" id="IPR012902">
    <property type="entry name" value="N_methyl_site"/>
</dbReference>
<dbReference type="Proteomes" id="UP001142078">
    <property type="component" value="Unassembled WGS sequence"/>
</dbReference>
<evidence type="ECO:0000313" key="3">
    <source>
        <dbReference type="Proteomes" id="UP001142078"/>
    </source>
</evidence>
<keyword evidence="3" id="KW-1185">Reference proteome</keyword>
<dbReference type="SUPFAM" id="SSF54523">
    <property type="entry name" value="Pili subunits"/>
    <property type="match status" value="1"/>
</dbReference>
<evidence type="ECO:0000256" key="1">
    <source>
        <dbReference type="SAM" id="Phobius"/>
    </source>
</evidence>
<name>A0A9X2S6A6_9FIRM</name>
<dbReference type="PROSITE" id="PS00409">
    <property type="entry name" value="PROKAR_NTER_METHYL"/>
    <property type="match status" value="1"/>
</dbReference>
<evidence type="ECO:0000313" key="2">
    <source>
        <dbReference type="EMBL" id="MCR2042811.1"/>
    </source>
</evidence>
<dbReference type="AlphaFoldDB" id="A0A9X2S6A6"/>
<proteinExistence type="predicted"/>
<gene>
    <name evidence="2" type="ORF">NSA23_01645</name>
</gene>
<dbReference type="EMBL" id="JANJZL010000001">
    <property type="protein sequence ID" value="MCR2042811.1"/>
    <property type="molecule type" value="Genomic_DNA"/>
</dbReference>
<sequence>MLDLKQICPNQKRSKKNFILLENKGFTLIELLLGVSISGILVLSLYFIFNYSVKTSKIGEEKEEFLLNGRYAIEYMKREIRNGEEIISSDKINGFNKKYKNNFGFVIKVKRDQGYKYVSYYLEKGSIRRIVSINTASKYPYIGSFEGHNRIVGNISSIEGSRVDFKNNKIVLNFLMNGEWNNNMEFKTEIFMRCPTDY</sequence>
<dbReference type="RefSeq" id="WP_257490105.1">
    <property type="nucleotide sequence ID" value="NZ_JANJZL010000001.1"/>
</dbReference>
<comment type="caution">
    <text evidence="2">The sequence shown here is derived from an EMBL/GenBank/DDBJ whole genome shotgun (WGS) entry which is preliminary data.</text>
</comment>
<keyword evidence="1" id="KW-0812">Transmembrane</keyword>
<reference evidence="2" key="1">
    <citation type="submission" date="2022-07" db="EMBL/GenBank/DDBJ databases">
        <title>Enhanced cultured diversity of the mouse gut microbiota enables custom-made synthetic communities.</title>
        <authorList>
            <person name="Afrizal A."/>
        </authorList>
    </citation>
    <scope>NUCLEOTIDE SEQUENCE</scope>
    <source>
        <strain evidence="2">DSM 29482</strain>
    </source>
</reference>
<keyword evidence="1" id="KW-0472">Membrane</keyword>
<protein>
    <submittedName>
        <fullName evidence="2">Prepilin-type N-terminal cleavage/methylation domain-containing protein</fullName>
    </submittedName>
</protein>
<organism evidence="2 3">
    <name type="scientific">Anaerosalibacter massiliensis</name>
    <dbReference type="NCBI Taxonomy" id="1347392"/>
    <lineage>
        <taxon>Bacteria</taxon>
        <taxon>Bacillati</taxon>
        <taxon>Bacillota</taxon>
        <taxon>Tissierellia</taxon>
        <taxon>Tissierellales</taxon>
        <taxon>Sporanaerobacteraceae</taxon>
        <taxon>Anaerosalibacter</taxon>
    </lineage>
</organism>
<dbReference type="NCBIfam" id="TIGR02532">
    <property type="entry name" value="IV_pilin_GFxxxE"/>
    <property type="match status" value="1"/>
</dbReference>